<name>A0A7L9FHX8_9CREN</name>
<feature type="domain" description="3-octaprenyl-4-hydroxybenzoate carboxy-lyase-like Rift-related" evidence="2">
    <location>
        <begin position="126"/>
        <end position="307"/>
    </location>
</feature>
<dbReference type="InterPro" id="IPR048304">
    <property type="entry name" value="UbiD_Rift_dom"/>
</dbReference>
<evidence type="ECO:0000259" key="3">
    <source>
        <dbReference type="Pfam" id="PF20695"/>
    </source>
</evidence>
<accession>A0A7L9FHX8</accession>
<dbReference type="PANTHER" id="PTHR30108:SF17">
    <property type="entry name" value="FERULIC ACID DECARBOXYLASE 1"/>
    <property type="match status" value="1"/>
</dbReference>
<dbReference type="InParanoid" id="A0A7L9FHX8"/>
<evidence type="ECO:0000313" key="4">
    <source>
        <dbReference type="EMBL" id="QOJ78514.1"/>
    </source>
</evidence>
<dbReference type="RefSeq" id="WP_192818486.1">
    <property type="nucleotide sequence ID" value="NZ_CP062310.1"/>
</dbReference>
<dbReference type="Proteomes" id="UP000594121">
    <property type="component" value="Chromosome"/>
</dbReference>
<protein>
    <submittedName>
        <fullName evidence="4">UbiD family decarboxylase</fullName>
    </submittedName>
</protein>
<proteinExistence type="inferred from homology"/>
<reference evidence="4 5" key="1">
    <citation type="submission" date="2020-10" db="EMBL/GenBank/DDBJ databases">
        <title>Thermofilum lucidum 3507LT sp. nov. a novel member of Thermofilaceae family isolated from Chile hot spring, and proposal of description order Thermofilales.</title>
        <authorList>
            <person name="Zayulina K.S."/>
            <person name="Elcheninov A.G."/>
            <person name="Toshchakov S.V."/>
            <person name="Kublanov I.V."/>
        </authorList>
    </citation>
    <scope>NUCLEOTIDE SEQUENCE [LARGE SCALE GENOMIC DNA]</scope>
    <source>
        <strain evidence="4 5">3507LT</strain>
    </source>
</reference>
<dbReference type="InterPro" id="IPR049383">
    <property type="entry name" value="UbiD-like_N"/>
</dbReference>
<dbReference type="EMBL" id="CP062310">
    <property type="protein sequence ID" value="QOJ78514.1"/>
    <property type="molecule type" value="Genomic_DNA"/>
</dbReference>
<dbReference type="KEGG" id="thel:IG193_07095"/>
<dbReference type="Pfam" id="PF01977">
    <property type="entry name" value="UbiD"/>
    <property type="match status" value="1"/>
</dbReference>
<evidence type="ECO:0000259" key="2">
    <source>
        <dbReference type="Pfam" id="PF01977"/>
    </source>
</evidence>
<dbReference type="InterPro" id="IPR002830">
    <property type="entry name" value="UbiD"/>
</dbReference>
<dbReference type="GeneID" id="59149649"/>
<keyword evidence="5" id="KW-1185">Reference proteome</keyword>
<dbReference type="AlphaFoldDB" id="A0A7L9FHX8"/>
<feature type="domain" description="3-octaprenyl-4-hydroxybenzoate carboxy-lyase-like N-terminal" evidence="3">
    <location>
        <begin position="8"/>
        <end position="62"/>
    </location>
</feature>
<gene>
    <name evidence="4" type="ORF">IG193_07095</name>
</gene>
<organism evidence="4 5">
    <name type="scientific">Infirmifilum lucidum</name>
    <dbReference type="NCBI Taxonomy" id="2776706"/>
    <lineage>
        <taxon>Archaea</taxon>
        <taxon>Thermoproteota</taxon>
        <taxon>Thermoprotei</taxon>
        <taxon>Thermofilales</taxon>
        <taxon>Thermofilaceae</taxon>
        <taxon>Infirmifilum</taxon>
    </lineage>
</organism>
<evidence type="ECO:0000256" key="1">
    <source>
        <dbReference type="ARBA" id="ARBA00010021"/>
    </source>
</evidence>
<sequence>MNLRETVNVLRANNLVAEIDEPLSAHYEIPWLVSRLSEKSIKALLFSRIEGKEFPLVTNVYYGKSHVVFREDVDGLREKFRRLVSLLSGVPLDSASKLSKLASLALLSDVFPKVQESTKGFLQYTAFDINLLELPALRHHTLEEYPVIKNPVIILQDPRTKVSEVFSQPVQVVDEKALLVHVPRRTRAYSLIEEAARHGGSLSVAVAIGSPPHLQLAASINWVPWIDKYLLAGALAGTPLNLVRLENGIYAPAEAEIILAGELVPGDVRPEGKMLFEDMRLYGGSPMPVIRVKALLAKPSAFFYTSITSPVRSDIAELKRIEEKLVLELVQLHIPGVTWIKFLGIDAYRTLLVALEEPRQTSAFEIGSLLLSLNIAPYIDTVIVLKEGREIQGLEDDNLVKYLITSLRHDKILALSTPSPDDTLRSERNTRVIVDATNLDFKDYVKDYIEGIEEPEKLRELYEKISRELRDA</sequence>
<comment type="similarity">
    <text evidence="1">Belongs to the UbiD family.</text>
</comment>
<dbReference type="GO" id="GO:0005737">
    <property type="term" value="C:cytoplasm"/>
    <property type="evidence" value="ECO:0007669"/>
    <property type="project" value="TreeGrafter"/>
</dbReference>
<dbReference type="Pfam" id="PF20695">
    <property type="entry name" value="UbiD_N"/>
    <property type="match status" value="1"/>
</dbReference>
<dbReference type="PANTHER" id="PTHR30108">
    <property type="entry name" value="3-OCTAPRENYL-4-HYDROXYBENZOATE CARBOXY-LYASE-RELATED"/>
    <property type="match status" value="1"/>
</dbReference>
<dbReference type="GO" id="GO:0016831">
    <property type="term" value="F:carboxy-lyase activity"/>
    <property type="evidence" value="ECO:0007669"/>
    <property type="project" value="InterPro"/>
</dbReference>
<dbReference type="SUPFAM" id="SSF50475">
    <property type="entry name" value="FMN-binding split barrel"/>
    <property type="match status" value="1"/>
</dbReference>
<evidence type="ECO:0000313" key="5">
    <source>
        <dbReference type="Proteomes" id="UP000594121"/>
    </source>
</evidence>